<accession>A0AA43QW77</accession>
<dbReference type="InterPro" id="IPR014839">
    <property type="entry name" value="Crt10"/>
</dbReference>
<keyword evidence="2" id="KW-1185">Reference proteome</keyword>
<dbReference type="InterPro" id="IPR036322">
    <property type="entry name" value="WD40_repeat_dom_sf"/>
</dbReference>
<dbReference type="SUPFAM" id="SSF50978">
    <property type="entry name" value="WD40 repeat-like"/>
    <property type="match status" value="1"/>
</dbReference>
<name>A0AA43QW77_9LECA</name>
<organism evidence="1 2">
    <name type="scientific">Ramalina farinacea</name>
    <dbReference type="NCBI Taxonomy" id="258253"/>
    <lineage>
        <taxon>Eukaryota</taxon>
        <taxon>Fungi</taxon>
        <taxon>Dikarya</taxon>
        <taxon>Ascomycota</taxon>
        <taxon>Pezizomycotina</taxon>
        <taxon>Lecanoromycetes</taxon>
        <taxon>OSLEUM clade</taxon>
        <taxon>Lecanoromycetidae</taxon>
        <taxon>Lecanorales</taxon>
        <taxon>Lecanorineae</taxon>
        <taxon>Ramalinaceae</taxon>
        <taxon>Ramalina</taxon>
    </lineage>
</organism>
<evidence type="ECO:0000313" key="1">
    <source>
        <dbReference type="EMBL" id="MDI1492461.1"/>
    </source>
</evidence>
<dbReference type="Pfam" id="PF08728">
    <property type="entry name" value="CRT10"/>
    <property type="match status" value="1"/>
</dbReference>
<sequence>MAGYLALSQTRNLFFIAFLDHICVYTPDFPDQVVGGEPAGWIKLRASQAHLEGYIDEQSPQTANYITIKQFGDEEILLATCDSGDVTGYHIRAIERALPQSPSHVTDPNSRYFYRNRTRQLFISPFFHENVGLSAWGVDVHSTARLIAVSSNTHNIIIFSFALSSSVEGEMEMPDRVELPDHKQSFSRLSSKWTARLDIRRRDENLVWALVGHTDNVPHVSFFNGQSIQEQDEEGEDYAHDSGLEPVPDNVAVTATEHSEELPSLSCIPADRSIISQKRQGWTESEFGKGFAS</sequence>
<dbReference type="EMBL" id="JAPUFD010000019">
    <property type="protein sequence ID" value="MDI1492461.1"/>
    <property type="molecule type" value="Genomic_DNA"/>
</dbReference>
<protein>
    <submittedName>
        <fullName evidence="1">Uncharacterized protein</fullName>
    </submittedName>
</protein>
<dbReference type="AlphaFoldDB" id="A0AA43QW77"/>
<evidence type="ECO:0000313" key="2">
    <source>
        <dbReference type="Proteomes" id="UP001161017"/>
    </source>
</evidence>
<dbReference type="Proteomes" id="UP001161017">
    <property type="component" value="Unassembled WGS sequence"/>
</dbReference>
<proteinExistence type="predicted"/>
<comment type="caution">
    <text evidence="1">The sequence shown here is derived from an EMBL/GenBank/DDBJ whole genome shotgun (WGS) entry which is preliminary data.</text>
</comment>
<reference evidence="1" key="1">
    <citation type="journal article" date="2023" name="Genome Biol. Evol.">
        <title>First Whole Genome Sequence and Flow Cytometry Genome Size Data for the Lichen-Forming Fungus Ramalina farinacea (Ascomycota).</title>
        <authorList>
            <person name="Llewellyn T."/>
            <person name="Mian S."/>
            <person name="Hill R."/>
            <person name="Leitch I.J."/>
            <person name="Gaya E."/>
        </authorList>
    </citation>
    <scope>NUCLEOTIDE SEQUENCE</scope>
    <source>
        <strain evidence="1">LIQ254RAFAR</strain>
    </source>
</reference>
<gene>
    <name evidence="1" type="ORF">OHK93_003675</name>
</gene>